<dbReference type="EMBL" id="JADJEV010000004">
    <property type="protein sequence ID" value="MBK6974058.1"/>
    <property type="molecule type" value="Genomic_DNA"/>
</dbReference>
<dbReference type="Proteomes" id="UP000807785">
    <property type="component" value="Unassembled WGS sequence"/>
</dbReference>
<feature type="region of interest" description="Disordered" evidence="1">
    <location>
        <begin position="1"/>
        <end position="32"/>
    </location>
</feature>
<proteinExistence type="predicted"/>
<reference evidence="2" key="1">
    <citation type="submission" date="2020-10" db="EMBL/GenBank/DDBJ databases">
        <title>Connecting structure to function with the recovery of over 1000 high-quality activated sludge metagenome-assembled genomes encoding full-length rRNA genes using long-read sequencing.</title>
        <authorList>
            <person name="Singleton C.M."/>
            <person name="Petriglieri F."/>
            <person name="Kristensen J.M."/>
            <person name="Kirkegaard R.H."/>
            <person name="Michaelsen T.Y."/>
            <person name="Andersen M.H."/>
            <person name="Karst S.M."/>
            <person name="Dueholm M.S."/>
            <person name="Nielsen P.H."/>
            <person name="Albertsen M."/>
        </authorList>
    </citation>
    <scope>NUCLEOTIDE SEQUENCE</scope>
    <source>
        <strain evidence="2">Bjer_18-Q3-R1-45_BAT3C.347</strain>
    </source>
</reference>
<comment type="caution">
    <text evidence="2">The sequence shown here is derived from an EMBL/GenBank/DDBJ whole genome shotgun (WGS) entry which is preliminary data.</text>
</comment>
<evidence type="ECO:0000313" key="2">
    <source>
        <dbReference type="EMBL" id="MBK6974058.1"/>
    </source>
</evidence>
<gene>
    <name evidence="2" type="ORF">IPH26_14350</name>
</gene>
<evidence type="ECO:0000256" key="1">
    <source>
        <dbReference type="SAM" id="MobiDB-lite"/>
    </source>
</evidence>
<organism evidence="2 3">
    <name type="scientific">Candidatus Methylophosphatis roskildensis</name>
    <dbReference type="NCBI Taxonomy" id="2899263"/>
    <lineage>
        <taxon>Bacteria</taxon>
        <taxon>Pseudomonadati</taxon>
        <taxon>Pseudomonadota</taxon>
        <taxon>Betaproteobacteria</taxon>
        <taxon>Nitrosomonadales</taxon>
        <taxon>Sterolibacteriaceae</taxon>
        <taxon>Candidatus Methylophosphatis</taxon>
    </lineage>
</organism>
<name>A0A9D7E5A6_9PROT</name>
<feature type="compositionally biased region" description="Basic residues" evidence="1">
    <location>
        <begin position="1"/>
        <end position="11"/>
    </location>
</feature>
<evidence type="ECO:0000313" key="3">
    <source>
        <dbReference type="Proteomes" id="UP000807785"/>
    </source>
</evidence>
<dbReference type="AlphaFoldDB" id="A0A9D7E5A6"/>
<accession>A0A9D7E5A6</accession>
<protein>
    <submittedName>
        <fullName evidence="2">Uncharacterized protein</fullName>
    </submittedName>
</protein>
<sequence length="506" mass="54333">MAAKRTAKRRQAAQTKSESDSAATGETGSTGSTRSWSGFIFDALLGKLVGRAVRFYAGIWLGIGGMLLTIAWQAGPQRAIEAHQFSKLVSRVDSRIVDSWLALEWYPADMGDNLRWRAFTKAAPCVVVEYEAGGDWGAALRRAFCGNRFQFTESYTLHGVNRIAPGVPFAWMHDASGFAVPEIRLSHAALDWLAGHPPADPVLANHPPGTALDQLQREVERPVDYAVGGWASSAAGFALAIDPRNPAGAMPADFVDQRRNDTGNWLLFAMFAFGGLLFWHGGMRLLLGDIGPAALWLATLLPMLALPWWSESLPRGLRAINVEFAGVVGDMLDTLDPLGRLIASEPAAAAQAGGARLAWPAGKGLYAETFGKLRFARPNPPPSSADAALAELAESARAQVRAMPTAEQAALFSRLAADKAGELPHAGLIFLLAARETLLDARGDEAARATARGFLADWVTQPVVEPYPGDAGFGQRVQLFRDLTDLPVPVIANPAGWIVERAQKAR</sequence>